<reference evidence="2" key="1">
    <citation type="journal article" date="2023" name="G3 (Bethesda)">
        <title>Genome assembly and association tests identify interacting loci associated with vigor, precocity, and sex in interspecific pistachio rootstocks.</title>
        <authorList>
            <person name="Palmer W."/>
            <person name="Jacygrad E."/>
            <person name="Sagayaradj S."/>
            <person name="Cavanaugh K."/>
            <person name="Han R."/>
            <person name="Bertier L."/>
            <person name="Beede B."/>
            <person name="Kafkas S."/>
            <person name="Golino D."/>
            <person name="Preece J."/>
            <person name="Michelmore R."/>
        </authorList>
    </citation>
    <scope>NUCLEOTIDE SEQUENCE [LARGE SCALE GENOMIC DNA]</scope>
</reference>
<organism evidence="1 2">
    <name type="scientific">Pistacia atlantica</name>
    <dbReference type="NCBI Taxonomy" id="434234"/>
    <lineage>
        <taxon>Eukaryota</taxon>
        <taxon>Viridiplantae</taxon>
        <taxon>Streptophyta</taxon>
        <taxon>Embryophyta</taxon>
        <taxon>Tracheophyta</taxon>
        <taxon>Spermatophyta</taxon>
        <taxon>Magnoliopsida</taxon>
        <taxon>eudicotyledons</taxon>
        <taxon>Gunneridae</taxon>
        <taxon>Pentapetalae</taxon>
        <taxon>rosids</taxon>
        <taxon>malvids</taxon>
        <taxon>Sapindales</taxon>
        <taxon>Anacardiaceae</taxon>
        <taxon>Pistacia</taxon>
    </lineage>
</organism>
<accession>A0ACC1BWJ2</accession>
<comment type="caution">
    <text evidence="1">The sequence shown here is derived from an EMBL/GenBank/DDBJ whole genome shotgun (WGS) entry which is preliminary data.</text>
</comment>
<protein>
    <submittedName>
        <fullName evidence="1">Uncharacterized protein</fullName>
    </submittedName>
</protein>
<sequence>MIQFYTISCHFCPPNMYRGREFSQRGGTNYIYIYMSHPYLDFEELRENHKEGIMDFVEKFRLNHNKSLKITKFRLSCKHACDNSHINFMDYSSPKGWS</sequence>
<proteinExistence type="predicted"/>
<dbReference type="EMBL" id="CM047899">
    <property type="protein sequence ID" value="KAJ0103333.1"/>
    <property type="molecule type" value="Genomic_DNA"/>
</dbReference>
<evidence type="ECO:0000313" key="1">
    <source>
        <dbReference type="EMBL" id="KAJ0103333.1"/>
    </source>
</evidence>
<name>A0ACC1BWJ2_9ROSI</name>
<keyword evidence="2" id="KW-1185">Reference proteome</keyword>
<evidence type="ECO:0000313" key="2">
    <source>
        <dbReference type="Proteomes" id="UP001164250"/>
    </source>
</evidence>
<dbReference type="Proteomes" id="UP001164250">
    <property type="component" value="Chromosome 3"/>
</dbReference>
<gene>
    <name evidence="1" type="ORF">Patl1_04395</name>
</gene>